<dbReference type="EMBL" id="ML996084">
    <property type="protein sequence ID" value="KAF2153712.1"/>
    <property type="molecule type" value="Genomic_DNA"/>
</dbReference>
<reference evidence="2" key="1">
    <citation type="journal article" date="2020" name="Stud. Mycol.">
        <title>101 Dothideomycetes genomes: a test case for predicting lifestyles and emergence of pathogens.</title>
        <authorList>
            <person name="Haridas S."/>
            <person name="Albert R."/>
            <person name="Binder M."/>
            <person name="Bloem J."/>
            <person name="Labutti K."/>
            <person name="Salamov A."/>
            <person name="Andreopoulos B."/>
            <person name="Baker S."/>
            <person name="Barry K."/>
            <person name="Bills G."/>
            <person name="Bluhm B."/>
            <person name="Cannon C."/>
            <person name="Castanera R."/>
            <person name="Culley D."/>
            <person name="Daum C."/>
            <person name="Ezra D."/>
            <person name="Gonzalez J."/>
            <person name="Henrissat B."/>
            <person name="Kuo A."/>
            <person name="Liang C."/>
            <person name="Lipzen A."/>
            <person name="Lutzoni F."/>
            <person name="Magnuson J."/>
            <person name="Mondo S."/>
            <person name="Nolan M."/>
            <person name="Ohm R."/>
            <person name="Pangilinan J."/>
            <person name="Park H.-J."/>
            <person name="Ramirez L."/>
            <person name="Alfaro M."/>
            <person name="Sun H."/>
            <person name="Tritt A."/>
            <person name="Yoshinaga Y."/>
            <person name="Zwiers L.-H."/>
            <person name="Turgeon B."/>
            <person name="Goodwin S."/>
            <person name="Spatafora J."/>
            <person name="Crous P."/>
            <person name="Grigoriev I."/>
        </authorList>
    </citation>
    <scope>NUCLEOTIDE SEQUENCE</scope>
    <source>
        <strain evidence="2">CBS 260.36</strain>
    </source>
</reference>
<feature type="compositionally biased region" description="Basic residues" evidence="1">
    <location>
        <begin position="1"/>
        <end position="17"/>
    </location>
</feature>
<sequence>MPHHRSSHHHDSKRQRRSTTSSAAAIPSSVPYLGSPTRNIIHQSVFPPTHNISYYGQSDFLSPDFYSSESLSQTNSAHVTPPTGHVADFQGGNYIHYINGSPGGGISYNQPFLYGNAGFAETTLLYTPGQAPSYHSHTQAQPSPIPLQPLDPNISTNCSNSTYTITPAAGNTRSTPIYYTNISTSQPVTPRNYNINQTTYQPGSWAPQTREGSPSSKYNTTPPYPTPQSVTSASFAPSRVLQYLTQPNCVVDSRLVAHEPQLTRYTHAWFDIRNLTSWDNFNATSMTTIPEMVKALNTCAALQTPANPSPLQYAGRELLSKCVGHLCVRVNEALRIVQGQPHISIRTLSSSTKRFQPDFVSSYEDDDDKTIEGDGRGRVVGVLKPSNLWNTRMRDGSVYEQKRYLAALADIHQAMREHNCRYGFVISEFELVCVRYRATRENYKIPLFGALELSPSIPIAGTPSAGSPGHPPLTAGIALFYLHMLAQDSALPGHLKWKLKVGTPKERTRKFHNEKVDNWIPTPLSKEKRDVKLARGWHSPDEPVSKYEKGLDDRGKRRRRGRS</sequence>
<dbReference type="AlphaFoldDB" id="A0A9P4J1F3"/>
<organism evidence="2 3">
    <name type="scientific">Myriangium duriaei CBS 260.36</name>
    <dbReference type="NCBI Taxonomy" id="1168546"/>
    <lineage>
        <taxon>Eukaryota</taxon>
        <taxon>Fungi</taxon>
        <taxon>Dikarya</taxon>
        <taxon>Ascomycota</taxon>
        <taxon>Pezizomycotina</taxon>
        <taxon>Dothideomycetes</taxon>
        <taxon>Dothideomycetidae</taxon>
        <taxon>Myriangiales</taxon>
        <taxon>Myriangiaceae</taxon>
        <taxon>Myriangium</taxon>
    </lineage>
</organism>
<feature type="region of interest" description="Disordered" evidence="1">
    <location>
        <begin position="1"/>
        <end position="31"/>
    </location>
</feature>
<protein>
    <submittedName>
        <fullName evidence="2">Uncharacterized protein</fullName>
    </submittedName>
</protein>
<keyword evidence="3" id="KW-1185">Reference proteome</keyword>
<dbReference type="Proteomes" id="UP000799439">
    <property type="component" value="Unassembled WGS sequence"/>
</dbReference>
<evidence type="ECO:0000313" key="3">
    <source>
        <dbReference type="Proteomes" id="UP000799439"/>
    </source>
</evidence>
<name>A0A9P4J1F3_9PEZI</name>
<dbReference type="OrthoDB" id="5300765at2759"/>
<accession>A0A9P4J1F3</accession>
<feature type="compositionally biased region" description="Basic and acidic residues" evidence="1">
    <location>
        <begin position="530"/>
        <end position="555"/>
    </location>
</feature>
<evidence type="ECO:0000256" key="1">
    <source>
        <dbReference type="SAM" id="MobiDB-lite"/>
    </source>
</evidence>
<proteinExistence type="predicted"/>
<feature type="region of interest" description="Disordered" evidence="1">
    <location>
        <begin position="189"/>
        <end position="231"/>
    </location>
</feature>
<feature type="compositionally biased region" description="Low complexity" evidence="1">
    <location>
        <begin position="18"/>
        <end position="29"/>
    </location>
</feature>
<evidence type="ECO:0000313" key="2">
    <source>
        <dbReference type="EMBL" id="KAF2153712.1"/>
    </source>
</evidence>
<gene>
    <name evidence="2" type="ORF">K461DRAFT_292429</name>
</gene>
<feature type="region of interest" description="Disordered" evidence="1">
    <location>
        <begin position="530"/>
        <end position="563"/>
    </location>
</feature>
<comment type="caution">
    <text evidence="2">The sequence shown here is derived from an EMBL/GenBank/DDBJ whole genome shotgun (WGS) entry which is preliminary data.</text>
</comment>